<proteinExistence type="predicted"/>
<keyword evidence="2" id="KW-1185">Reference proteome</keyword>
<name>A0A5C6X2X5_9DELT</name>
<accession>A0A5C6X2X5</accession>
<sequence length="205" mass="21821">MVIRATKLRVDQAAGDRAGEVSFEVAAGEVRALVGGSDATFDAVMKGLWAQRAAAKGGRGESGRRDAVGYVSGEGGERYEGLQVERMLGYAAELGLRTEPVEVRGERVEAMIATLGLSEVRTRRLRELDGLARWKVEVGECALLGARDWVVKIEGDEVARRAKLKVMREVILASGAALVISSSAVGLEDVEQVTTPAGAVLEVAR</sequence>
<reference evidence="1 2" key="1">
    <citation type="submission" date="2019-08" db="EMBL/GenBank/DDBJ databases">
        <title>Bradymonadales sp. TMQ4.</title>
        <authorList>
            <person name="Liang Q."/>
        </authorList>
    </citation>
    <scope>NUCLEOTIDE SEQUENCE [LARGE SCALE GENOMIC DNA]</scope>
    <source>
        <strain evidence="1 2">TMQ4</strain>
    </source>
</reference>
<gene>
    <name evidence="1" type="ORF">FRC98_13340</name>
</gene>
<dbReference type="RefSeq" id="WP_146981941.1">
    <property type="nucleotide sequence ID" value="NZ_VOSM01000006.1"/>
</dbReference>
<evidence type="ECO:0000313" key="1">
    <source>
        <dbReference type="EMBL" id="TXD36104.1"/>
    </source>
</evidence>
<evidence type="ECO:0000313" key="2">
    <source>
        <dbReference type="Proteomes" id="UP000321412"/>
    </source>
</evidence>
<comment type="caution">
    <text evidence="1">The sequence shown here is derived from an EMBL/GenBank/DDBJ whole genome shotgun (WGS) entry which is preliminary data.</text>
</comment>
<dbReference type="EMBL" id="VOSM01000006">
    <property type="protein sequence ID" value="TXD36104.1"/>
    <property type="molecule type" value="Genomic_DNA"/>
</dbReference>
<protein>
    <submittedName>
        <fullName evidence="1">Uncharacterized protein</fullName>
    </submittedName>
</protein>
<dbReference type="Proteomes" id="UP000321412">
    <property type="component" value="Unassembled WGS sequence"/>
</dbReference>
<dbReference type="AlphaFoldDB" id="A0A5C6X2X5"/>
<dbReference type="OrthoDB" id="9840288at2"/>
<organism evidence="1 2">
    <name type="scientific">Lujinxingia vulgaris</name>
    <dbReference type="NCBI Taxonomy" id="2600176"/>
    <lineage>
        <taxon>Bacteria</taxon>
        <taxon>Deltaproteobacteria</taxon>
        <taxon>Bradymonadales</taxon>
        <taxon>Lujinxingiaceae</taxon>
        <taxon>Lujinxingia</taxon>
    </lineage>
</organism>